<dbReference type="GO" id="GO:0034198">
    <property type="term" value="P:cellular response to amino acid starvation"/>
    <property type="evidence" value="ECO:0007669"/>
    <property type="project" value="TreeGrafter"/>
</dbReference>
<evidence type="ECO:0000313" key="3">
    <source>
        <dbReference type="EMBL" id="KAF8392111.1"/>
    </source>
</evidence>
<evidence type="ECO:0000256" key="1">
    <source>
        <dbReference type="ARBA" id="ARBA00022737"/>
    </source>
</evidence>
<accession>A0A834YRY6</accession>
<keyword evidence="2" id="KW-1133">Transmembrane helix</keyword>
<evidence type="ECO:0000256" key="2">
    <source>
        <dbReference type="SAM" id="Phobius"/>
    </source>
</evidence>
<dbReference type="Proteomes" id="UP000655225">
    <property type="component" value="Unassembled WGS sequence"/>
</dbReference>
<feature type="transmembrane region" description="Helical" evidence="2">
    <location>
        <begin position="20"/>
        <end position="42"/>
    </location>
</feature>
<reference evidence="3 4" key="1">
    <citation type="submission" date="2020-04" db="EMBL/GenBank/DDBJ databases">
        <title>Plant Genome Project.</title>
        <authorList>
            <person name="Zhang R.-G."/>
        </authorList>
    </citation>
    <scope>NUCLEOTIDE SEQUENCE [LARGE SCALE GENOMIC DNA]</scope>
    <source>
        <strain evidence="3">YNK0</strain>
        <tissue evidence="3">Leaf</tissue>
    </source>
</reference>
<dbReference type="OrthoDB" id="5148094at2759"/>
<name>A0A834YRY6_TETSI</name>
<dbReference type="PANTHER" id="PTHR23346">
    <property type="entry name" value="TRANSLATIONAL ACTIVATOR GCN1-RELATED"/>
    <property type="match status" value="1"/>
</dbReference>
<evidence type="ECO:0000313" key="4">
    <source>
        <dbReference type="Proteomes" id="UP000655225"/>
    </source>
</evidence>
<keyword evidence="1" id="KW-0677">Repeat</keyword>
<keyword evidence="2" id="KW-0812">Transmembrane</keyword>
<keyword evidence="4" id="KW-1185">Reference proteome</keyword>
<dbReference type="EMBL" id="JABCRI010000016">
    <property type="protein sequence ID" value="KAF8392111.1"/>
    <property type="molecule type" value="Genomic_DNA"/>
</dbReference>
<gene>
    <name evidence="3" type="ORF">HHK36_022453</name>
</gene>
<dbReference type="GO" id="GO:0005829">
    <property type="term" value="C:cytosol"/>
    <property type="evidence" value="ECO:0007669"/>
    <property type="project" value="TreeGrafter"/>
</dbReference>
<organism evidence="3 4">
    <name type="scientific">Tetracentron sinense</name>
    <name type="common">Spur-leaf</name>
    <dbReference type="NCBI Taxonomy" id="13715"/>
    <lineage>
        <taxon>Eukaryota</taxon>
        <taxon>Viridiplantae</taxon>
        <taxon>Streptophyta</taxon>
        <taxon>Embryophyta</taxon>
        <taxon>Tracheophyta</taxon>
        <taxon>Spermatophyta</taxon>
        <taxon>Magnoliopsida</taxon>
        <taxon>Trochodendrales</taxon>
        <taxon>Trochodendraceae</taxon>
        <taxon>Tetracentron</taxon>
    </lineage>
</organism>
<proteinExistence type="predicted"/>
<dbReference type="AlphaFoldDB" id="A0A834YRY6"/>
<protein>
    <submittedName>
        <fullName evidence="3">Uncharacterized protein</fullName>
    </submittedName>
</protein>
<comment type="caution">
    <text evidence="3">The sequence shown here is derived from an EMBL/GenBank/DDBJ whole genome shotgun (WGS) entry which is preliminary data.</text>
</comment>
<keyword evidence="2" id="KW-0472">Membrane</keyword>
<dbReference type="PANTHER" id="PTHR23346:SF7">
    <property type="entry name" value="STALLED RIBOSOME SENSOR GCN1"/>
    <property type="match status" value="1"/>
</dbReference>
<dbReference type="GO" id="GO:0019887">
    <property type="term" value="F:protein kinase regulator activity"/>
    <property type="evidence" value="ECO:0007669"/>
    <property type="project" value="TreeGrafter"/>
</dbReference>
<dbReference type="GO" id="GO:0006417">
    <property type="term" value="P:regulation of translation"/>
    <property type="evidence" value="ECO:0007669"/>
    <property type="project" value="TreeGrafter"/>
</dbReference>
<sequence>MSHSFFCWSEHWSFFVRTTSLINGSCLCFLPLLTFHIVLFYLQDLLGPLGLMSANPLERDAAINSLSTLMSIIPRDTHLEFVKYLDKLPDRSLHNTLSESDIQVFHTPEGLLSSEQGVYVAESVAVQNTKHAKGRFRVYDDQDDLVYKGKTAKEEARELLLREEASIREKVRGIRINLSLMLRALGEIAIVNPVFTHSQLPSLVKFVDPLLRSPIVNDMAFETMVNLSRCIAPPLCNWAPEIATALRIIATEKVRDVWDQIPSVREEANERPSMGLFERIITGLSISCKTGPLPVDSFTFVFPVLYHVLGVVPAYQASIGPMLNELCLGLQPDELASALCGVYAKDVHVRLACLNAIKCIPSVAGRSLHQNVEVATSIWFVLHDPEKVCLKSLFRKPIISFKRLAE</sequence>